<dbReference type="GO" id="GO:0106316">
    <property type="term" value="F:nitrite reductase (NADH) activity"/>
    <property type="evidence" value="ECO:0007669"/>
    <property type="project" value="UniProtKB-EC"/>
</dbReference>
<keyword evidence="3 8" id="KW-0560">Oxidoreductase</keyword>
<dbReference type="SUPFAM" id="SSF50022">
    <property type="entry name" value="ISP domain"/>
    <property type="match status" value="1"/>
</dbReference>
<dbReference type="PROSITE" id="PS51296">
    <property type="entry name" value="RIESKE"/>
    <property type="match status" value="1"/>
</dbReference>
<keyword evidence="1" id="KW-0001">2Fe-2S</keyword>
<evidence type="ECO:0000256" key="1">
    <source>
        <dbReference type="ARBA" id="ARBA00022714"/>
    </source>
</evidence>
<name>A0ABU2BZ21_9ACTN</name>
<dbReference type="Pfam" id="PF13806">
    <property type="entry name" value="Rieske_2"/>
    <property type="match status" value="1"/>
</dbReference>
<dbReference type="PROSITE" id="PS51300">
    <property type="entry name" value="NIRD"/>
    <property type="match status" value="1"/>
</dbReference>
<keyword evidence="5" id="KW-0411">Iron-sulfur</keyword>
<dbReference type="EC" id="1.7.1.15" evidence="8"/>
<dbReference type="Proteomes" id="UP001183648">
    <property type="component" value="Unassembled WGS sequence"/>
</dbReference>
<dbReference type="PANTHER" id="PTHR40562">
    <property type="match status" value="1"/>
</dbReference>
<keyword evidence="6" id="KW-0534">Nitrate assimilation</keyword>
<dbReference type="EMBL" id="JAVDYG010000001">
    <property type="protein sequence ID" value="MDR7363648.1"/>
    <property type="molecule type" value="Genomic_DNA"/>
</dbReference>
<reference evidence="8 9" key="1">
    <citation type="submission" date="2023-07" db="EMBL/GenBank/DDBJ databases">
        <title>Sequencing the genomes of 1000 actinobacteria strains.</title>
        <authorList>
            <person name="Klenk H.-P."/>
        </authorList>
    </citation>
    <scope>NUCLEOTIDE SEQUENCE [LARGE SCALE GENOMIC DNA]</scope>
    <source>
        <strain evidence="8 9">DSM 19426</strain>
    </source>
</reference>
<dbReference type="InterPro" id="IPR036922">
    <property type="entry name" value="Rieske_2Fe-2S_sf"/>
</dbReference>
<feature type="domain" description="Rieske" evidence="7">
    <location>
        <begin position="4"/>
        <end position="107"/>
    </location>
</feature>
<gene>
    <name evidence="8" type="ORF">J2S63_003201</name>
</gene>
<dbReference type="InterPro" id="IPR017941">
    <property type="entry name" value="Rieske_2Fe-2S"/>
</dbReference>
<dbReference type="Gene3D" id="2.102.10.10">
    <property type="entry name" value="Rieske [2Fe-2S] iron-sulphur domain"/>
    <property type="match status" value="1"/>
</dbReference>
<evidence type="ECO:0000313" key="8">
    <source>
        <dbReference type="EMBL" id="MDR7363648.1"/>
    </source>
</evidence>
<dbReference type="PANTHER" id="PTHR40562:SF1">
    <property type="entry name" value="NITRITE REDUCTASE (NADH) SMALL SUBUNIT"/>
    <property type="match status" value="1"/>
</dbReference>
<organism evidence="8 9">
    <name type="scientific">Nocardioides marmoribigeumensis</name>
    <dbReference type="NCBI Taxonomy" id="433649"/>
    <lineage>
        <taxon>Bacteria</taxon>
        <taxon>Bacillati</taxon>
        <taxon>Actinomycetota</taxon>
        <taxon>Actinomycetes</taxon>
        <taxon>Propionibacteriales</taxon>
        <taxon>Nocardioidaceae</taxon>
        <taxon>Nocardioides</taxon>
    </lineage>
</organism>
<sequence length="125" mass="13241">MTFTAVCTVRQLVPERGVAVLVGGRQVALFLVSGESGSFVHAVGHRDPFSGANVMARGLLGSVGDRDTIASPMYKQVFDLVTGECLTDRSVRLPVHRTWVAGGVVHVEDAPRSVAEPTRVEVVAG</sequence>
<protein>
    <submittedName>
        <fullName evidence="8">Nitrite reductase (NADH) small subunit</fullName>
        <ecNumber evidence="8">1.7.1.15</ecNumber>
    </submittedName>
</protein>
<evidence type="ECO:0000313" key="9">
    <source>
        <dbReference type="Proteomes" id="UP001183648"/>
    </source>
</evidence>
<dbReference type="InterPro" id="IPR017881">
    <property type="entry name" value="NirD"/>
</dbReference>
<keyword evidence="4" id="KW-0408">Iron</keyword>
<evidence type="ECO:0000256" key="2">
    <source>
        <dbReference type="ARBA" id="ARBA00022723"/>
    </source>
</evidence>
<evidence type="ECO:0000256" key="5">
    <source>
        <dbReference type="ARBA" id="ARBA00023014"/>
    </source>
</evidence>
<evidence type="ECO:0000256" key="4">
    <source>
        <dbReference type="ARBA" id="ARBA00023004"/>
    </source>
</evidence>
<keyword evidence="2" id="KW-0479">Metal-binding</keyword>
<evidence type="ECO:0000256" key="6">
    <source>
        <dbReference type="ARBA" id="ARBA00023063"/>
    </source>
</evidence>
<dbReference type="RefSeq" id="WP_310304284.1">
    <property type="nucleotide sequence ID" value="NZ_BAAAPS010000003.1"/>
</dbReference>
<evidence type="ECO:0000259" key="7">
    <source>
        <dbReference type="PROSITE" id="PS51296"/>
    </source>
</evidence>
<accession>A0ABU2BZ21</accession>
<keyword evidence="9" id="KW-1185">Reference proteome</keyword>
<dbReference type="InterPro" id="IPR012748">
    <property type="entry name" value="Rieske-like_NirD"/>
</dbReference>
<evidence type="ECO:0000256" key="3">
    <source>
        <dbReference type="ARBA" id="ARBA00023002"/>
    </source>
</evidence>
<comment type="caution">
    <text evidence="8">The sequence shown here is derived from an EMBL/GenBank/DDBJ whole genome shotgun (WGS) entry which is preliminary data.</text>
</comment>
<proteinExistence type="predicted"/>